<comment type="caution">
    <text evidence="2">The sequence shown here is derived from an EMBL/GenBank/DDBJ whole genome shotgun (WGS) entry which is preliminary data.</text>
</comment>
<accession>A0A8J8NCK6</accession>
<gene>
    <name evidence="2" type="ORF">FGO68_gene15329</name>
</gene>
<dbReference type="AlphaFoldDB" id="A0A8J8NCK6"/>
<evidence type="ECO:0000313" key="3">
    <source>
        <dbReference type="Proteomes" id="UP000785679"/>
    </source>
</evidence>
<dbReference type="PANTHER" id="PTHR15818">
    <property type="entry name" value="G PATCH AND KOW-CONTAINING"/>
    <property type="match status" value="1"/>
</dbReference>
<organism evidence="2 3">
    <name type="scientific">Halteria grandinella</name>
    <dbReference type="NCBI Taxonomy" id="5974"/>
    <lineage>
        <taxon>Eukaryota</taxon>
        <taxon>Sar</taxon>
        <taxon>Alveolata</taxon>
        <taxon>Ciliophora</taxon>
        <taxon>Intramacronucleata</taxon>
        <taxon>Spirotrichea</taxon>
        <taxon>Stichotrichia</taxon>
        <taxon>Sporadotrichida</taxon>
        <taxon>Halteriidae</taxon>
        <taxon>Halteria</taxon>
    </lineage>
</organism>
<protein>
    <recommendedName>
        <fullName evidence="4">KOW domain-containing protein</fullName>
    </recommendedName>
</protein>
<dbReference type="GO" id="GO:0005681">
    <property type="term" value="C:spliceosomal complex"/>
    <property type="evidence" value="ECO:0007669"/>
    <property type="project" value="TreeGrafter"/>
</dbReference>
<feature type="region of interest" description="Disordered" evidence="1">
    <location>
        <begin position="1"/>
        <end position="27"/>
    </location>
</feature>
<sequence>MLKSEKTALYGARQAKRSRSRSPKKEQKDLKKLKWVLPNIIIRCISKKVADGKLYNRKLRITDVPSAYQFLAIPIEGENVVYDCLREKDVETVIPKDGGEVAVLKGEYKGEVGKVIGRDKKKEKVTVQVGMMDIIEVSLDDCCSVYK</sequence>
<evidence type="ECO:0000313" key="2">
    <source>
        <dbReference type="EMBL" id="TNV72402.1"/>
    </source>
</evidence>
<dbReference type="GO" id="GO:0000398">
    <property type="term" value="P:mRNA splicing, via spliceosome"/>
    <property type="evidence" value="ECO:0007669"/>
    <property type="project" value="InterPro"/>
</dbReference>
<dbReference type="Gene3D" id="2.30.30.30">
    <property type="match status" value="1"/>
</dbReference>
<dbReference type="OrthoDB" id="5577072at2759"/>
<keyword evidence="3" id="KW-1185">Reference proteome</keyword>
<evidence type="ECO:0000256" key="1">
    <source>
        <dbReference type="SAM" id="MobiDB-lite"/>
    </source>
</evidence>
<dbReference type="Proteomes" id="UP000785679">
    <property type="component" value="Unassembled WGS sequence"/>
</dbReference>
<dbReference type="Pfam" id="PF25088">
    <property type="entry name" value="GPKOW_C"/>
    <property type="match status" value="1"/>
</dbReference>
<proteinExistence type="predicted"/>
<dbReference type="EMBL" id="RRYP01022528">
    <property type="protein sequence ID" value="TNV72402.1"/>
    <property type="molecule type" value="Genomic_DNA"/>
</dbReference>
<name>A0A8J8NCK6_HALGN</name>
<dbReference type="InterPro" id="IPR045166">
    <property type="entry name" value="Spp2-like"/>
</dbReference>
<evidence type="ECO:0008006" key="4">
    <source>
        <dbReference type="Google" id="ProtNLM"/>
    </source>
</evidence>
<reference evidence="2" key="1">
    <citation type="submission" date="2019-06" db="EMBL/GenBank/DDBJ databases">
        <authorList>
            <person name="Zheng W."/>
        </authorList>
    </citation>
    <scope>NUCLEOTIDE SEQUENCE</scope>
    <source>
        <strain evidence="2">QDHG01</strain>
    </source>
</reference>
<dbReference type="InterPro" id="IPR014722">
    <property type="entry name" value="Rib_uL2_dom2"/>
</dbReference>
<dbReference type="PANTHER" id="PTHR15818:SF2">
    <property type="entry name" value="G-PATCH DOMAIN AND KOW MOTIFS-CONTAINING PROTEIN"/>
    <property type="match status" value="1"/>
</dbReference>